<dbReference type="InterPro" id="IPR011152">
    <property type="entry name" value="Pesterase_MJ0912"/>
</dbReference>
<dbReference type="EMBL" id="CP017703">
    <property type="protein sequence ID" value="ASS90799.1"/>
    <property type="molecule type" value="Genomic_DNA"/>
</dbReference>
<dbReference type="PANTHER" id="PTHR42850:SF2">
    <property type="entry name" value="BLL5683 PROTEIN"/>
    <property type="match status" value="1"/>
</dbReference>
<evidence type="ECO:0000256" key="1">
    <source>
        <dbReference type="ARBA" id="ARBA00008950"/>
    </source>
</evidence>
<reference evidence="2 3" key="1">
    <citation type="submission" date="2016-10" db="EMBL/GenBank/DDBJ databases">
        <title>The whole genome sequencing and assembly of Aeribacillus pallidus KCTC3564 strain.</title>
        <authorList>
            <person name="Lee Y.-J."/>
            <person name="Park M.-K."/>
            <person name="Yi H."/>
            <person name="Bahn Y.-S."/>
            <person name="Kim J.F."/>
            <person name="Lee D.-W."/>
        </authorList>
    </citation>
    <scope>NUCLEOTIDE SEQUENCE [LARGE SCALE GENOMIC DNA]</scope>
    <source>
        <strain evidence="2 3">KCTC3564</strain>
    </source>
</reference>
<dbReference type="RefSeq" id="WP_066247942.1">
    <property type="nucleotide sequence ID" value="NZ_CP017703.1"/>
</dbReference>
<dbReference type="SUPFAM" id="SSF56300">
    <property type="entry name" value="Metallo-dependent phosphatases"/>
    <property type="match status" value="1"/>
</dbReference>
<dbReference type="PIRSF" id="PIRSF000883">
    <property type="entry name" value="Pesterase_MJ0912"/>
    <property type="match status" value="1"/>
</dbReference>
<proteinExistence type="inferred from homology"/>
<evidence type="ECO:0000313" key="2">
    <source>
        <dbReference type="EMBL" id="ASS90799.1"/>
    </source>
</evidence>
<comment type="similarity">
    <text evidence="1">Belongs to the metallophosphoesterase superfamily. YfcE family.</text>
</comment>
<dbReference type="GO" id="GO:0005737">
    <property type="term" value="C:cytoplasm"/>
    <property type="evidence" value="ECO:0007669"/>
    <property type="project" value="TreeGrafter"/>
</dbReference>
<dbReference type="InterPro" id="IPR024654">
    <property type="entry name" value="Calcineurin-like_PHP_lpxH"/>
</dbReference>
<organism evidence="2 3">
    <name type="scientific">Aeribacillus pallidus</name>
    <dbReference type="NCBI Taxonomy" id="33936"/>
    <lineage>
        <taxon>Bacteria</taxon>
        <taxon>Bacillati</taxon>
        <taxon>Bacillota</taxon>
        <taxon>Bacilli</taxon>
        <taxon>Bacillales</taxon>
        <taxon>Bacillaceae</taxon>
        <taxon>Aeribacillus</taxon>
    </lineage>
</organism>
<accession>A0A223E6D5</accession>
<dbReference type="AlphaFoldDB" id="A0A164AH32"/>
<dbReference type="GO" id="GO:0016791">
    <property type="term" value="F:phosphatase activity"/>
    <property type="evidence" value="ECO:0007669"/>
    <property type="project" value="TreeGrafter"/>
</dbReference>
<dbReference type="PANTHER" id="PTHR42850">
    <property type="entry name" value="METALLOPHOSPHOESTERASE"/>
    <property type="match status" value="1"/>
</dbReference>
<evidence type="ECO:0000313" key="3">
    <source>
        <dbReference type="Proteomes" id="UP000214606"/>
    </source>
</evidence>
<dbReference type="Proteomes" id="UP000214606">
    <property type="component" value="Chromosome"/>
</dbReference>
<sequence>MDKIAVISDIHGNIPALSSVLKDISLRNVDRIFCLGDLVGKGPESKEAIDIVRSSCDFVLKGNWDELITREDVNDVVRWHQNQLSQEDIEYLRSLPFSIDFYMSGRRLRLFHASPFSVWIRVQPWDSIEKRLSMFENSVETGLGTKEPDVVGYGDVHNAFIQHLSGKTLFNAGSVGNPLDLPEASYCILEGTFNSEKRAPFSIQHIRVPYDIDLAIQLARKKEMPELKEYIQELTTSRYRGLEKA</sequence>
<protein>
    <submittedName>
        <fullName evidence="2">Metallophosphatase family protein</fullName>
    </submittedName>
</protein>
<dbReference type="Pfam" id="PF12850">
    <property type="entry name" value="Metallophos_2"/>
    <property type="match status" value="1"/>
</dbReference>
<dbReference type="Gene3D" id="3.60.21.10">
    <property type="match status" value="1"/>
</dbReference>
<dbReference type="InterPro" id="IPR029052">
    <property type="entry name" value="Metallo-depent_PP-like"/>
</dbReference>
<gene>
    <name evidence="2" type="ORF">AP3564_11715</name>
</gene>
<accession>A0A164AH32</accession>
<dbReference type="InterPro" id="IPR050126">
    <property type="entry name" value="Ap4A_hydrolase"/>
</dbReference>
<dbReference type="KEGG" id="apak:AP3564_11715"/>
<name>A0A164AH32_9BACI</name>